<evidence type="ECO:0000313" key="5">
    <source>
        <dbReference type="EMBL" id="ABZ72750.1"/>
    </source>
</evidence>
<dbReference type="SUPFAM" id="SSF53822">
    <property type="entry name" value="Periplasmic binding protein-like I"/>
    <property type="match status" value="1"/>
</dbReference>
<dbReference type="PANTHER" id="PTHR30146">
    <property type="entry name" value="LACI-RELATED TRANSCRIPTIONAL REPRESSOR"/>
    <property type="match status" value="1"/>
</dbReference>
<dbReference type="SUPFAM" id="SSF47413">
    <property type="entry name" value="lambda repressor-like DNA-binding domains"/>
    <property type="match status" value="1"/>
</dbReference>
<keyword evidence="1" id="KW-0805">Transcription regulation</keyword>
<dbReference type="InterPro" id="IPR046335">
    <property type="entry name" value="LacI/GalR-like_sensor"/>
</dbReference>
<keyword evidence="3" id="KW-0804">Transcription</keyword>
<dbReference type="CDD" id="cd01545">
    <property type="entry name" value="PBP1_SalR"/>
    <property type="match status" value="1"/>
</dbReference>
<accession>B0T7Y7</accession>
<dbReference type="EMBL" id="CP000927">
    <property type="protein sequence ID" value="ABZ72750.1"/>
    <property type="molecule type" value="Genomic_DNA"/>
</dbReference>
<dbReference type="PROSITE" id="PS50932">
    <property type="entry name" value="HTH_LACI_2"/>
    <property type="match status" value="1"/>
</dbReference>
<proteinExistence type="predicted"/>
<dbReference type="PANTHER" id="PTHR30146:SF153">
    <property type="entry name" value="LACTOSE OPERON REPRESSOR"/>
    <property type="match status" value="1"/>
</dbReference>
<evidence type="ECO:0000259" key="4">
    <source>
        <dbReference type="PROSITE" id="PS50932"/>
    </source>
</evidence>
<feature type="domain" description="HTH lacI-type" evidence="4">
    <location>
        <begin position="6"/>
        <end position="60"/>
    </location>
</feature>
<gene>
    <name evidence="5" type="ordered locus">Caul_3623</name>
</gene>
<protein>
    <submittedName>
        <fullName evidence="5">Transcriptional regulator, LacI family</fullName>
    </submittedName>
</protein>
<evidence type="ECO:0000256" key="3">
    <source>
        <dbReference type="ARBA" id="ARBA00023163"/>
    </source>
</evidence>
<dbReference type="Pfam" id="PF00356">
    <property type="entry name" value="LacI"/>
    <property type="match status" value="1"/>
</dbReference>
<organism evidence="5">
    <name type="scientific">Caulobacter sp. (strain K31)</name>
    <dbReference type="NCBI Taxonomy" id="366602"/>
    <lineage>
        <taxon>Bacteria</taxon>
        <taxon>Pseudomonadati</taxon>
        <taxon>Pseudomonadota</taxon>
        <taxon>Alphaproteobacteria</taxon>
        <taxon>Caulobacterales</taxon>
        <taxon>Caulobacteraceae</taxon>
        <taxon>Caulobacter</taxon>
    </lineage>
</organism>
<dbReference type="OrthoDB" id="128688at2"/>
<dbReference type="Pfam" id="PF13377">
    <property type="entry name" value="Peripla_BP_3"/>
    <property type="match status" value="1"/>
</dbReference>
<dbReference type="Gene3D" id="1.10.260.40">
    <property type="entry name" value="lambda repressor-like DNA-binding domains"/>
    <property type="match status" value="1"/>
</dbReference>
<dbReference type="CDD" id="cd01392">
    <property type="entry name" value="HTH_LacI"/>
    <property type="match status" value="1"/>
</dbReference>
<dbReference type="SMART" id="SM00354">
    <property type="entry name" value="HTH_LACI"/>
    <property type="match status" value="1"/>
</dbReference>
<dbReference type="KEGG" id="cak:Caul_3623"/>
<dbReference type="STRING" id="366602.Caul_3623"/>
<sequence length="350" mass="38057">MAKRPATIIHVAEKARVSVKTVSRVLNDEPNVTPDLKARVLEAVEKLGYSPSKAARTMAGSRSYLLVAFNDRRLTLDNWRSERGNEWIDQMLYGAMLRCEQSGYHLMFELVDRESDQLEKQITAVLSSLQPDGVILTPPNCENPVVLGALKRRSIPFVRLNTPVRGQGPRVYMDDRAAARQATRHLLGLGHRRIGMIAGDYRFASSILRVETFQATMAAAGHPVPDDRIYKGDFTFEAGVAGTMALLDQPDPPTAIMASNDQMALGVVSVAQARGLAIPSDLSILSYDDTIGVRLSVPPLTAVRQPVAKMAEKAADMLILASAAGDKRIAGNTLAPFELMVRASTGPAPK</sequence>
<dbReference type="eggNOG" id="COG1609">
    <property type="taxonomic scope" value="Bacteria"/>
</dbReference>
<dbReference type="Gene3D" id="3.40.50.2300">
    <property type="match status" value="2"/>
</dbReference>
<dbReference type="AlphaFoldDB" id="B0T7Y7"/>
<dbReference type="InterPro" id="IPR028082">
    <property type="entry name" value="Peripla_BP_I"/>
</dbReference>
<keyword evidence="2" id="KW-0238">DNA-binding</keyword>
<dbReference type="GO" id="GO:0000976">
    <property type="term" value="F:transcription cis-regulatory region binding"/>
    <property type="evidence" value="ECO:0007669"/>
    <property type="project" value="TreeGrafter"/>
</dbReference>
<name>B0T7Y7_CAUSK</name>
<reference evidence="5" key="1">
    <citation type="submission" date="2008-01" db="EMBL/GenBank/DDBJ databases">
        <title>Complete sequence of chromosome of Caulobacter sp. K31.</title>
        <authorList>
            <consortium name="US DOE Joint Genome Institute"/>
            <person name="Copeland A."/>
            <person name="Lucas S."/>
            <person name="Lapidus A."/>
            <person name="Barry K."/>
            <person name="Glavina del Rio T."/>
            <person name="Dalin E."/>
            <person name="Tice H."/>
            <person name="Pitluck S."/>
            <person name="Bruce D."/>
            <person name="Goodwin L."/>
            <person name="Thompson L.S."/>
            <person name="Brettin T."/>
            <person name="Detter J.C."/>
            <person name="Han C."/>
            <person name="Schmutz J."/>
            <person name="Larimer F."/>
            <person name="Land M."/>
            <person name="Hauser L."/>
            <person name="Kyrpides N."/>
            <person name="Kim E."/>
            <person name="Stephens C."/>
            <person name="Richardson P."/>
        </authorList>
    </citation>
    <scope>NUCLEOTIDE SEQUENCE [LARGE SCALE GENOMIC DNA]</scope>
    <source>
        <strain evidence="5">K31</strain>
    </source>
</reference>
<dbReference type="InterPro" id="IPR010982">
    <property type="entry name" value="Lambda_DNA-bd_dom_sf"/>
</dbReference>
<evidence type="ECO:0000256" key="1">
    <source>
        <dbReference type="ARBA" id="ARBA00023015"/>
    </source>
</evidence>
<dbReference type="GO" id="GO:0003700">
    <property type="term" value="F:DNA-binding transcription factor activity"/>
    <property type="evidence" value="ECO:0007669"/>
    <property type="project" value="TreeGrafter"/>
</dbReference>
<evidence type="ECO:0000256" key="2">
    <source>
        <dbReference type="ARBA" id="ARBA00023125"/>
    </source>
</evidence>
<dbReference type="HOGENOM" id="CLU_037628_6_4_5"/>
<dbReference type="InterPro" id="IPR000843">
    <property type="entry name" value="HTH_LacI"/>
</dbReference>